<dbReference type="PANTHER" id="PTHR46268">
    <property type="entry name" value="STRESS RESPONSE PROTEIN NHAX"/>
    <property type="match status" value="1"/>
</dbReference>
<evidence type="ECO:0000256" key="1">
    <source>
        <dbReference type="ARBA" id="ARBA00008791"/>
    </source>
</evidence>
<evidence type="ECO:0000259" key="2">
    <source>
        <dbReference type="Pfam" id="PF00582"/>
    </source>
</evidence>
<accession>A0A9R1CUU0</accession>
<dbReference type="PRINTS" id="PR01438">
    <property type="entry name" value="UNVRSLSTRESS"/>
</dbReference>
<dbReference type="InterPro" id="IPR014729">
    <property type="entry name" value="Rossmann-like_a/b/a_fold"/>
</dbReference>
<proteinExistence type="inferred from homology"/>
<name>A0A9R1CUU0_9EURY</name>
<organism evidence="3 4">
    <name type="scientific">Natronomonas aquatica</name>
    <dbReference type="NCBI Taxonomy" id="2841590"/>
    <lineage>
        <taxon>Archaea</taxon>
        <taxon>Methanobacteriati</taxon>
        <taxon>Methanobacteriota</taxon>
        <taxon>Stenosarchaea group</taxon>
        <taxon>Halobacteria</taxon>
        <taxon>Halobacteriales</taxon>
        <taxon>Natronomonadaceae</taxon>
        <taxon>Natronomonas</taxon>
    </lineage>
</organism>
<dbReference type="CDD" id="cd00293">
    <property type="entry name" value="USP-like"/>
    <property type="match status" value="1"/>
</dbReference>
<keyword evidence="4" id="KW-1185">Reference proteome</keyword>
<dbReference type="EMBL" id="JAHLKM010000023">
    <property type="protein sequence ID" value="MCQ4334352.1"/>
    <property type="molecule type" value="Genomic_DNA"/>
</dbReference>
<evidence type="ECO:0000313" key="3">
    <source>
        <dbReference type="EMBL" id="MCQ4334352.1"/>
    </source>
</evidence>
<dbReference type="InterPro" id="IPR006016">
    <property type="entry name" value="UspA"/>
</dbReference>
<evidence type="ECO:0000313" key="4">
    <source>
        <dbReference type="Proteomes" id="UP001139494"/>
    </source>
</evidence>
<feature type="domain" description="UspA" evidence="2">
    <location>
        <begin position="1"/>
        <end position="144"/>
    </location>
</feature>
<dbReference type="RefSeq" id="WP_256030389.1">
    <property type="nucleotide sequence ID" value="NZ_JAHLKM010000023.1"/>
</dbReference>
<comment type="caution">
    <text evidence="3">The sequence shown here is derived from an EMBL/GenBank/DDBJ whole genome shotgun (WGS) entry which is preliminary data.</text>
</comment>
<dbReference type="InterPro" id="IPR006015">
    <property type="entry name" value="Universal_stress_UspA"/>
</dbReference>
<comment type="similarity">
    <text evidence="1">Belongs to the universal stress protein A family.</text>
</comment>
<dbReference type="SUPFAM" id="SSF52402">
    <property type="entry name" value="Adenine nucleotide alpha hydrolases-like"/>
    <property type="match status" value="1"/>
</dbReference>
<gene>
    <name evidence="3" type="ORF">KM295_12885</name>
</gene>
<dbReference type="Gene3D" id="3.40.50.620">
    <property type="entry name" value="HUPs"/>
    <property type="match status" value="1"/>
</dbReference>
<dbReference type="PANTHER" id="PTHR46268:SF6">
    <property type="entry name" value="UNIVERSAL STRESS PROTEIN UP12"/>
    <property type="match status" value="1"/>
</dbReference>
<dbReference type="AlphaFoldDB" id="A0A9R1CUU0"/>
<dbReference type="Proteomes" id="UP001139494">
    <property type="component" value="Unassembled WGS sequence"/>
</dbReference>
<dbReference type="Pfam" id="PF00582">
    <property type="entry name" value="Usp"/>
    <property type="match status" value="1"/>
</dbReference>
<reference evidence="3" key="1">
    <citation type="journal article" date="2023" name="Front. Microbiol.">
        <title>Genomic-based phylogenetic and metabolic analyses of the genus Natronomonas, and description of Natronomonas aquatica sp. nov.</title>
        <authorList>
            <person name="Garcia-Roldan A."/>
            <person name="Duran-Viseras A."/>
            <person name="de la Haba R.R."/>
            <person name="Corral P."/>
            <person name="Sanchez-Porro C."/>
            <person name="Ventosa A."/>
        </authorList>
    </citation>
    <scope>NUCLEOTIDE SEQUENCE</scope>
    <source>
        <strain evidence="3">F2-12</strain>
    </source>
</reference>
<sequence>MTRHVLVPIDGSDHSEKALEHVLEELSDAEITLLHVINPVSSFDYGSDEYFDADGYQDHLNRQREEGQALLETYRETAAERGIEVETVLETGSPARRILETIEDTGVDRVVMGSRGRSGVGRVLFGSVAETVTRRASVPVTIVR</sequence>
<protein>
    <submittedName>
        <fullName evidence="3">Universal stress protein</fullName>
    </submittedName>
</protein>